<gene>
    <name evidence="2" type="ORF">CH379_002610</name>
    <name evidence="3" type="ORF">CH379_11985</name>
</gene>
<comment type="caution">
    <text evidence="3">The sequence shown here is derived from an EMBL/GenBank/DDBJ whole genome shotgun (WGS) entry which is preliminary data.</text>
</comment>
<protein>
    <recommendedName>
        <fullName evidence="5">Lipoprotein</fullName>
    </recommendedName>
</protein>
<keyword evidence="4" id="KW-1185">Reference proteome</keyword>
<evidence type="ECO:0008006" key="5">
    <source>
        <dbReference type="Google" id="ProtNLM"/>
    </source>
</evidence>
<dbReference type="RefSeq" id="WP_100745780.1">
    <property type="nucleotide sequence ID" value="NZ_NPEF02000002.1"/>
</dbReference>
<dbReference type="Proteomes" id="UP000232122">
    <property type="component" value="Unassembled WGS sequence"/>
</dbReference>
<feature type="signal peptide" evidence="1">
    <location>
        <begin position="1"/>
        <end position="27"/>
    </location>
</feature>
<dbReference type="AlphaFoldDB" id="A0A2N0BP99"/>
<name>A0A2N0BP99_9LEPT</name>
<reference evidence="2 4" key="2">
    <citation type="journal article" date="2018" name="Microb. Genom.">
        <title>Deciphering the unexplored Leptospira diversity from soils uncovers genomic evolution to virulence.</title>
        <authorList>
            <person name="Thibeaux R."/>
            <person name="Iraola G."/>
            <person name="Ferres I."/>
            <person name="Bierque E."/>
            <person name="Girault D."/>
            <person name="Soupe-Gilbert M.E."/>
            <person name="Picardeau M."/>
            <person name="Goarant C."/>
        </authorList>
    </citation>
    <scope>NUCLEOTIDE SEQUENCE [LARGE SCALE GENOMIC DNA]</scope>
    <source>
        <strain evidence="2 4">ATI7-C-A5</strain>
    </source>
</reference>
<reference evidence="3" key="1">
    <citation type="submission" date="2017-07" db="EMBL/GenBank/DDBJ databases">
        <title>Leptospira spp. isolated from tropical soils.</title>
        <authorList>
            <person name="Thibeaux R."/>
            <person name="Iraola G."/>
            <person name="Ferres I."/>
            <person name="Bierque E."/>
            <person name="Girault D."/>
            <person name="Soupe-Gilbert M.-E."/>
            <person name="Picardeau M."/>
            <person name="Goarant C."/>
        </authorList>
    </citation>
    <scope>NUCLEOTIDE SEQUENCE [LARGE SCALE GENOMIC DNA]</scope>
    <source>
        <strain evidence="3">ATI7-C-A5</strain>
    </source>
</reference>
<evidence type="ECO:0000313" key="2">
    <source>
        <dbReference type="EMBL" id="MDV6234517.1"/>
    </source>
</evidence>
<accession>A0A2N0B820</accession>
<dbReference type="OrthoDB" id="327305at2"/>
<dbReference type="EMBL" id="NPEF02000002">
    <property type="protein sequence ID" value="MDV6234517.1"/>
    <property type="molecule type" value="Genomic_DNA"/>
</dbReference>
<evidence type="ECO:0000256" key="1">
    <source>
        <dbReference type="SAM" id="SignalP"/>
    </source>
</evidence>
<keyword evidence="1" id="KW-0732">Signal</keyword>
<sequence>MKTVEKKFRYVLTLALVAFVLNLTNCAEDKKDDFLPLALVLALTGSSAAADLIQPVDGTAIYKLGESTQILASQNVCAEDFISVSILPFTNPNLDIHNLSFADANLNPTLMAVGGATNVSLVIDEVNGQYAPGTNNTPGSCQATIKENSATIFDIQVLNCPVTRTNAGDNIPDTTLSFRIRCTK</sequence>
<accession>A0A2N0BP99</accession>
<organism evidence="3">
    <name type="scientific">Leptospira ellisii</name>
    <dbReference type="NCBI Taxonomy" id="2023197"/>
    <lineage>
        <taxon>Bacteria</taxon>
        <taxon>Pseudomonadati</taxon>
        <taxon>Spirochaetota</taxon>
        <taxon>Spirochaetia</taxon>
        <taxon>Leptospirales</taxon>
        <taxon>Leptospiraceae</taxon>
        <taxon>Leptospira</taxon>
    </lineage>
</organism>
<reference evidence="2" key="3">
    <citation type="submission" date="2023-10" db="EMBL/GenBank/DDBJ databases">
        <authorList>
            <person name="Picardeau M."/>
            <person name="Thibeaux R."/>
        </authorList>
    </citation>
    <scope>NUCLEOTIDE SEQUENCE</scope>
    <source>
        <strain evidence="2">ATI7-C-A5</strain>
    </source>
</reference>
<feature type="chain" id="PRO_5044577297" description="Lipoprotein" evidence="1">
    <location>
        <begin position="28"/>
        <end position="184"/>
    </location>
</feature>
<proteinExistence type="predicted"/>
<evidence type="ECO:0000313" key="4">
    <source>
        <dbReference type="Proteomes" id="UP000232122"/>
    </source>
</evidence>
<dbReference type="EMBL" id="NPEF01000116">
    <property type="protein sequence ID" value="PJZ92659.1"/>
    <property type="molecule type" value="Genomic_DNA"/>
</dbReference>
<evidence type="ECO:0000313" key="3">
    <source>
        <dbReference type="EMBL" id="PJZ92659.1"/>
    </source>
</evidence>